<evidence type="ECO:0000313" key="1">
    <source>
        <dbReference type="EMBL" id="SDW14231.1"/>
    </source>
</evidence>
<comment type="caution">
    <text evidence="1">The sequence shown here is derived from an EMBL/GenBank/DDBJ whole genome shotgun (WGS) entry which is preliminary data.</text>
</comment>
<evidence type="ECO:0000313" key="2">
    <source>
        <dbReference type="Proteomes" id="UP000198711"/>
    </source>
</evidence>
<proteinExistence type="predicted"/>
<gene>
    <name evidence="1" type="ORF">SAMN05444410_101333</name>
</gene>
<dbReference type="EMBL" id="FNNO01000001">
    <property type="protein sequence ID" value="SDW14231.1"/>
    <property type="molecule type" value="Genomic_DNA"/>
</dbReference>
<dbReference type="Proteomes" id="UP000198711">
    <property type="component" value="Unassembled WGS sequence"/>
</dbReference>
<sequence length="143" mass="16091">MKHILMVLLPCSFLFACSKDKLKAHLQIEVASYNTKVIAPQQDLVIQLKFRNKDGDISGGKFVYIPIHTNRRPLPPDLVLAPVASTIPQSPGNTSGFLQLKLPWNYLNRSPVENDTFYFRFVAVDRAGNNSDTLNSDRVVILH</sequence>
<dbReference type="PROSITE" id="PS51257">
    <property type="entry name" value="PROKAR_LIPOPROTEIN"/>
    <property type="match status" value="1"/>
</dbReference>
<protein>
    <recommendedName>
        <fullName evidence="3">Lipoprotein</fullName>
    </recommendedName>
</protein>
<dbReference type="AlphaFoldDB" id="A0A8X8ICP6"/>
<accession>A0A8X8ICP6</accession>
<reference evidence="1 2" key="1">
    <citation type="submission" date="2016-10" db="EMBL/GenBank/DDBJ databases">
        <authorList>
            <person name="Varghese N."/>
            <person name="Submissions S."/>
        </authorList>
    </citation>
    <scope>NUCLEOTIDE SEQUENCE [LARGE SCALE GENOMIC DNA]</scope>
    <source>
        <strain evidence="1 2">DSM 25353</strain>
    </source>
</reference>
<name>A0A8X8ICP6_9BACT</name>
<keyword evidence="2" id="KW-1185">Reference proteome</keyword>
<organism evidence="1 2">
    <name type="scientific">Hydrobacter penzbergensis</name>
    <dbReference type="NCBI Taxonomy" id="1235997"/>
    <lineage>
        <taxon>Bacteria</taxon>
        <taxon>Pseudomonadati</taxon>
        <taxon>Bacteroidota</taxon>
        <taxon>Chitinophagia</taxon>
        <taxon>Chitinophagales</taxon>
        <taxon>Chitinophagaceae</taxon>
        <taxon>Hydrobacter</taxon>
    </lineage>
</organism>
<evidence type="ECO:0008006" key="3">
    <source>
        <dbReference type="Google" id="ProtNLM"/>
    </source>
</evidence>
<dbReference type="RefSeq" id="WP_092721485.1">
    <property type="nucleotide sequence ID" value="NZ_FNNO01000001.1"/>
</dbReference>